<gene>
    <name evidence="2" type="ORF">ENW73_09780</name>
</gene>
<organism evidence="2">
    <name type="scientific">candidate division WOR-3 bacterium</name>
    <dbReference type="NCBI Taxonomy" id="2052148"/>
    <lineage>
        <taxon>Bacteria</taxon>
        <taxon>Bacteria division WOR-3</taxon>
    </lineage>
</organism>
<sequence>MVIPILYYIIPSQTVSVIILVLVTIIFLTIDFLRLHLNPIKGVFIILFGSLLRRREFSSLTGGSYLLLASLVTLLIFNDTPGVFIAAISFLAIGDTTAAIVGLSIGRIKVFRKSLEGTLAGLASCIIVAYIVSILPDKSLPFRVAVWGGVAAALVEALPIEVNDNVVIPILSATVMQLVKALSA</sequence>
<evidence type="ECO:0008006" key="3">
    <source>
        <dbReference type="Google" id="ProtNLM"/>
    </source>
</evidence>
<dbReference type="InterPro" id="IPR037997">
    <property type="entry name" value="Dgk1-like"/>
</dbReference>
<comment type="caution">
    <text evidence="2">The sequence shown here is derived from an EMBL/GenBank/DDBJ whole genome shotgun (WGS) entry which is preliminary data.</text>
</comment>
<accession>A0A7C6EED7</accession>
<dbReference type="PANTHER" id="PTHR31303:SF1">
    <property type="entry name" value="CTP-DEPENDENT DIACYLGLYCEROL KINASE 1"/>
    <property type="match status" value="1"/>
</dbReference>
<proteinExistence type="predicted"/>
<feature type="transmembrane region" description="Helical" evidence="1">
    <location>
        <begin position="117"/>
        <end position="135"/>
    </location>
</feature>
<protein>
    <recommendedName>
        <fullName evidence="3">Phosphatidate cytidylyltransferase</fullName>
    </recommendedName>
</protein>
<dbReference type="PANTHER" id="PTHR31303">
    <property type="entry name" value="CTP-DEPENDENT DIACYLGLYCEROL KINASE 1"/>
    <property type="match status" value="1"/>
</dbReference>
<feature type="transmembrane region" description="Helical" evidence="1">
    <location>
        <begin position="83"/>
        <end position="105"/>
    </location>
</feature>
<dbReference type="AlphaFoldDB" id="A0A7C6EED7"/>
<dbReference type="EMBL" id="DTLI01000232">
    <property type="protein sequence ID" value="HHS53120.1"/>
    <property type="molecule type" value="Genomic_DNA"/>
</dbReference>
<feature type="transmembrane region" description="Helical" evidence="1">
    <location>
        <begin position="57"/>
        <end position="77"/>
    </location>
</feature>
<keyword evidence="1" id="KW-0472">Membrane</keyword>
<feature type="transmembrane region" description="Helical" evidence="1">
    <location>
        <begin position="15"/>
        <end position="37"/>
    </location>
</feature>
<evidence type="ECO:0000256" key="1">
    <source>
        <dbReference type="SAM" id="Phobius"/>
    </source>
</evidence>
<name>A0A7C6EED7_UNCW3</name>
<evidence type="ECO:0000313" key="2">
    <source>
        <dbReference type="EMBL" id="HHS53120.1"/>
    </source>
</evidence>
<keyword evidence="1" id="KW-1133">Transmembrane helix</keyword>
<reference evidence="2" key="1">
    <citation type="journal article" date="2020" name="mSystems">
        <title>Genome- and Community-Level Interaction Insights into Carbon Utilization and Element Cycling Functions of Hydrothermarchaeota in Hydrothermal Sediment.</title>
        <authorList>
            <person name="Zhou Z."/>
            <person name="Liu Y."/>
            <person name="Xu W."/>
            <person name="Pan J."/>
            <person name="Luo Z.H."/>
            <person name="Li M."/>
        </authorList>
    </citation>
    <scope>NUCLEOTIDE SEQUENCE [LARGE SCALE GENOMIC DNA]</scope>
    <source>
        <strain evidence="2">SpSt-876</strain>
    </source>
</reference>
<dbReference type="GO" id="GO:0004143">
    <property type="term" value="F:ATP-dependent diacylglycerol kinase activity"/>
    <property type="evidence" value="ECO:0007669"/>
    <property type="project" value="InterPro"/>
</dbReference>
<keyword evidence="1" id="KW-0812">Transmembrane</keyword>